<dbReference type="InterPro" id="IPR003961">
    <property type="entry name" value="FN3_dom"/>
</dbReference>
<name>A0A9Q1I5B1_CONCO</name>
<feature type="signal peptide" evidence="3">
    <location>
        <begin position="1"/>
        <end position="19"/>
    </location>
</feature>
<sequence>MSSVIWTLTLLTLASSGLCVIPTPVNLSISSRNYIHLLTWEPGPGSPDGLSYGVEVYSLGSDTSLHVPGCEEVVSPLECNLTDVMPDPRDQYFTNVTANLGIQSSTQGMLGAFRPMDETILDPPLLNVSFCGQALCVGLRPPSGRLQQVYSSLLYTLMVSNSKDGAQYPLSTKGLGGEKIKHVEPGRKYCVTATIAGRKADRKSASSQPQCAEPTVLYSPDREISLALSVLLITFLAVMFYLGYTECICKRSTFPEILILLKSQDVQALFLNYEEEAYSLVHVEAWTTAPPTTGGQEQGSSRNSICEEDGEAEPTGDAGYERRPGMANHISCSGGTSSDNPPPAAGYVLPSESRRDVSQTGTDSQDSSGCVVRPASVEGGVQADEDGSGLNVNLLSVMLAGHEEEEEDEEEEDHNRPCVQTDHGYERRPFLLGVSSVSPPVLPISAAVTEPSHTQACTIYSQEDEEDDDEEEMMMMMMMMKKSSQVT</sequence>
<evidence type="ECO:0000256" key="1">
    <source>
        <dbReference type="SAM" id="MobiDB-lite"/>
    </source>
</evidence>
<evidence type="ECO:0000259" key="4">
    <source>
        <dbReference type="Pfam" id="PF01108"/>
    </source>
</evidence>
<keyword evidence="2" id="KW-1133">Transmembrane helix</keyword>
<evidence type="ECO:0008006" key="8">
    <source>
        <dbReference type="Google" id="ProtNLM"/>
    </source>
</evidence>
<dbReference type="Pfam" id="PF01108">
    <property type="entry name" value="Tissue_fac"/>
    <property type="match status" value="1"/>
</dbReference>
<evidence type="ECO:0000256" key="3">
    <source>
        <dbReference type="SAM" id="SignalP"/>
    </source>
</evidence>
<dbReference type="EMBL" id="JAFJMO010000003">
    <property type="protein sequence ID" value="KAJ8282238.1"/>
    <property type="molecule type" value="Genomic_DNA"/>
</dbReference>
<feature type="region of interest" description="Disordered" evidence="1">
    <location>
        <begin position="401"/>
        <end position="421"/>
    </location>
</feature>
<keyword evidence="2" id="KW-0812">Transmembrane</keyword>
<feature type="region of interest" description="Disordered" evidence="1">
    <location>
        <begin position="289"/>
        <end position="372"/>
    </location>
</feature>
<proteinExistence type="predicted"/>
<reference evidence="6" key="1">
    <citation type="journal article" date="2023" name="Science">
        <title>Genome structures resolve the early diversification of teleost fishes.</title>
        <authorList>
            <person name="Parey E."/>
            <person name="Louis A."/>
            <person name="Montfort J."/>
            <person name="Bouchez O."/>
            <person name="Roques C."/>
            <person name="Iampietro C."/>
            <person name="Lluch J."/>
            <person name="Castinel A."/>
            <person name="Donnadieu C."/>
            <person name="Desvignes T."/>
            <person name="Floi Bucao C."/>
            <person name="Jouanno E."/>
            <person name="Wen M."/>
            <person name="Mejri S."/>
            <person name="Dirks R."/>
            <person name="Jansen H."/>
            <person name="Henkel C."/>
            <person name="Chen W.J."/>
            <person name="Zahm M."/>
            <person name="Cabau C."/>
            <person name="Klopp C."/>
            <person name="Thompson A.W."/>
            <person name="Robinson-Rechavi M."/>
            <person name="Braasch I."/>
            <person name="Lecointre G."/>
            <person name="Bobe J."/>
            <person name="Postlethwait J.H."/>
            <person name="Berthelot C."/>
            <person name="Roest Crollius H."/>
            <person name="Guiguen Y."/>
        </authorList>
    </citation>
    <scope>NUCLEOTIDE SEQUENCE</scope>
    <source>
        <strain evidence="6">Concon-B</strain>
    </source>
</reference>
<dbReference type="InterPro" id="IPR036116">
    <property type="entry name" value="FN3_sf"/>
</dbReference>
<feature type="compositionally biased region" description="Acidic residues" evidence="1">
    <location>
        <begin position="403"/>
        <end position="412"/>
    </location>
</feature>
<dbReference type="InterPro" id="IPR013783">
    <property type="entry name" value="Ig-like_fold"/>
</dbReference>
<comment type="caution">
    <text evidence="6">The sequence shown here is derived from an EMBL/GenBank/DDBJ whole genome shotgun (WGS) entry which is preliminary data.</text>
</comment>
<dbReference type="InterPro" id="IPR015373">
    <property type="entry name" value="Interferon/interleukin_rcp_dom"/>
</dbReference>
<feature type="domain" description="Fibronectin type-III" evidence="4">
    <location>
        <begin position="5"/>
        <end position="105"/>
    </location>
</feature>
<dbReference type="Gene3D" id="2.60.40.10">
    <property type="entry name" value="Immunoglobulins"/>
    <property type="match status" value="1"/>
</dbReference>
<dbReference type="Proteomes" id="UP001152803">
    <property type="component" value="Unassembled WGS sequence"/>
</dbReference>
<dbReference type="InterPro" id="IPR050650">
    <property type="entry name" value="Type-II_Cytokine-TF_Rcpt"/>
</dbReference>
<dbReference type="PANTHER" id="PTHR20859:SF93">
    <property type="entry name" value="CYTOKINE RECEPTOR FAMILY MEMBER B12-RELATED"/>
    <property type="match status" value="1"/>
</dbReference>
<feature type="chain" id="PRO_5040458578" description="Fibronectin type-III domain-containing protein" evidence="3">
    <location>
        <begin position="20"/>
        <end position="487"/>
    </location>
</feature>
<accession>A0A9Q1I5B1</accession>
<evidence type="ECO:0000256" key="2">
    <source>
        <dbReference type="SAM" id="Phobius"/>
    </source>
</evidence>
<feature type="compositionally biased region" description="Polar residues" evidence="1">
    <location>
        <begin position="330"/>
        <end position="339"/>
    </location>
</feature>
<dbReference type="OrthoDB" id="10031784at2759"/>
<organism evidence="6 7">
    <name type="scientific">Conger conger</name>
    <name type="common">Conger eel</name>
    <name type="synonym">Muraena conger</name>
    <dbReference type="NCBI Taxonomy" id="82655"/>
    <lineage>
        <taxon>Eukaryota</taxon>
        <taxon>Metazoa</taxon>
        <taxon>Chordata</taxon>
        <taxon>Craniata</taxon>
        <taxon>Vertebrata</taxon>
        <taxon>Euteleostomi</taxon>
        <taxon>Actinopterygii</taxon>
        <taxon>Neopterygii</taxon>
        <taxon>Teleostei</taxon>
        <taxon>Anguilliformes</taxon>
        <taxon>Congridae</taxon>
        <taxon>Conger</taxon>
    </lineage>
</organism>
<feature type="compositionally biased region" description="Polar residues" evidence="1">
    <location>
        <begin position="358"/>
        <end position="368"/>
    </location>
</feature>
<feature type="domain" description="Interferon/interleukin receptor" evidence="5">
    <location>
        <begin position="119"/>
        <end position="213"/>
    </location>
</feature>
<evidence type="ECO:0000313" key="6">
    <source>
        <dbReference type="EMBL" id="KAJ8282238.1"/>
    </source>
</evidence>
<dbReference type="PANTHER" id="PTHR20859">
    <property type="entry name" value="INTERFERON/INTERLEUKIN RECEPTOR"/>
    <property type="match status" value="1"/>
</dbReference>
<keyword evidence="7" id="KW-1185">Reference proteome</keyword>
<feature type="transmembrane region" description="Helical" evidence="2">
    <location>
        <begin position="224"/>
        <end position="244"/>
    </location>
</feature>
<dbReference type="GO" id="GO:0004896">
    <property type="term" value="F:cytokine receptor activity"/>
    <property type="evidence" value="ECO:0007669"/>
    <property type="project" value="TreeGrafter"/>
</dbReference>
<dbReference type="Pfam" id="PF09294">
    <property type="entry name" value="Interfer-bind"/>
    <property type="match status" value="1"/>
</dbReference>
<dbReference type="AlphaFoldDB" id="A0A9Q1I5B1"/>
<gene>
    <name evidence="6" type="ORF">COCON_G00047570</name>
</gene>
<evidence type="ECO:0000313" key="7">
    <source>
        <dbReference type="Proteomes" id="UP001152803"/>
    </source>
</evidence>
<evidence type="ECO:0000259" key="5">
    <source>
        <dbReference type="Pfam" id="PF09294"/>
    </source>
</evidence>
<feature type="compositionally biased region" description="Polar residues" evidence="1">
    <location>
        <begin position="289"/>
        <end position="304"/>
    </location>
</feature>
<dbReference type="SUPFAM" id="SSF49265">
    <property type="entry name" value="Fibronectin type III"/>
    <property type="match status" value="2"/>
</dbReference>
<keyword evidence="2" id="KW-0472">Membrane</keyword>
<dbReference type="GO" id="GO:0005886">
    <property type="term" value="C:plasma membrane"/>
    <property type="evidence" value="ECO:0007669"/>
    <property type="project" value="TreeGrafter"/>
</dbReference>
<protein>
    <recommendedName>
        <fullName evidence="8">Fibronectin type-III domain-containing protein</fullName>
    </recommendedName>
</protein>
<keyword evidence="3" id="KW-0732">Signal</keyword>